<dbReference type="HOGENOM" id="CLU_2747189_0_0_1"/>
<reference evidence="2" key="2">
    <citation type="submission" date="2015-01" db="EMBL/GenBank/DDBJ databases">
        <title>Evolutionary Origins and Diversification of the Mycorrhizal Mutualists.</title>
        <authorList>
            <consortium name="DOE Joint Genome Institute"/>
            <consortium name="Mycorrhizal Genomics Consortium"/>
            <person name="Kohler A."/>
            <person name="Kuo A."/>
            <person name="Nagy L.G."/>
            <person name="Floudas D."/>
            <person name="Copeland A."/>
            <person name="Barry K.W."/>
            <person name="Cichocki N."/>
            <person name="Veneault-Fourrey C."/>
            <person name="LaButti K."/>
            <person name="Lindquist E.A."/>
            <person name="Lipzen A."/>
            <person name="Lundell T."/>
            <person name="Morin E."/>
            <person name="Murat C."/>
            <person name="Riley R."/>
            <person name="Ohm R."/>
            <person name="Sun H."/>
            <person name="Tunlid A."/>
            <person name="Henrissat B."/>
            <person name="Grigoriev I.V."/>
            <person name="Hibbett D.S."/>
            <person name="Martin F."/>
        </authorList>
    </citation>
    <scope>NUCLEOTIDE SEQUENCE [LARGE SCALE GENOMIC DNA]</scope>
    <source>
        <strain evidence="2">UH-Slu-Lm8-n1</strain>
    </source>
</reference>
<proteinExistence type="predicted"/>
<dbReference type="EMBL" id="KN835135">
    <property type="protein sequence ID" value="KIK48882.1"/>
    <property type="molecule type" value="Genomic_DNA"/>
</dbReference>
<dbReference type="AlphaFoldDB" id="A0A0D0BTH5"/>
<dbReference type="OrthoDB" id="2688706at2759"/>
<accession>A0A0D0BTH5</accession>
<keyword evidence="2" id="KW-1185">Reference proteome</keyword>
<name>A0A0D0BTH5_9AGAM</name>
<gene>
    <name evidence="1" type="ORF">CY34DRAFT_71125</name>
</gene>
<evidence type="ECO:0000313" key="1">
    <source>
        <dbReference type="EMBL" id="KIK48882.1"/>
    </source>
</evidence>
<feature type="non-terminal residue" evidence="1">
    <location>
        <position position="1"/>
    </location>
</feature>
<reference evidence="1 2" key="1">
    <citation type="submission" date="2014-04" db="EMBL/GenBank/DDBJ databases">
        <authorList>
            <consortium name="DOE Joint Genome Institute"/>
            <person name="Kuo A."/>
            <person name="Ruytinx J."/>
            <person name="Rineau F."/>
            <person name="Colpaert J."/>
            <person name="Kohler A."/>
            <person name="Nagy L.G."/>
            <person name="Floudas D."/>
            <person name="Copeland A."/>
            <person name="Barry K.W."/>
            <person name="Cichocki N."/>
            <person name="Veneault-Fourrey C."/>
            <person name="LaButti K."/>
            <person name="Lindquist E.A."/>
            <person name="Lipzen A."/>
            <person name="Lundell T."/>
            <person name="Morin E."/>
            <person name="Murat C."/>
            <person name="Sun H."/>
            <person name="Tunlid A."/>
            <person name="Henrissat B."/>
            <person name="Grigoriev I.V."/>
            <person name="Hibbett D.S."/>
            <person name="Martin F."/>
            <person name="Nordberg H.P."/>
            <person name="Cantor M.N."/>
            <person name="Hua S.X."/>
        </authorList>
    </citation>
    <scope>NUCLEOTIDE SEQUENCE [LARGE SCALE GENOMIC DNA]</scope>
    <source>
        <strain evidence="1 2">UH-Slu-Lm8-n1</strain>
    </source>
</reference>
<dbReference type="Proteomes" id="UP000054485">
    <property type="component" value="Unassembled WGS sequence"/>
</dbReference>
<sequence>ACSLMGIFNVSIRIAHGEGEECAFSRLTEAIVRAASLSIFNYKGHGASHNGFRAIPQSPEVSRPSKLGFAF</sequence>
<organism evidence="1 2">
    <name type="scientific">Suillus luteus UH-Slu-Lm8-n1</name>
    <dbReference type="NCBI Taxonomy" id="930992"/>
    <lineage>
        <taxon>Eukaryota</taxon>
        <taxon>Fungi</taxon>
        <taxon>Dikarya</taxon>
        <taxon>Basidiomycota</taxon>
        <taxon>Agaricomycotina</taxon>
        <taxon>Agaricomycetes</taxon>
        <taxon>Agaricomycetidae</taxon>
        <taxon>Boletales</taxon>
        <taxon>Suillineae</taxon>
        <taxon>Suillaceae</taxon>
        <taxon>Suillus</taxon>
    </lineage>
</organism>
<dbReference type="InParanoid" id="A0A0D0BTH5"/>
<protein>
    <submittedName>
        <fullName evidence="1">Uncharacterized protein</fullName>
    </submittedName>
</protein>
<evidence type="ECO:0000313" key="2">
    <source>
        <dbReference type="Proteomes" id="UP000054485"/>
    </source>
</evidence>